<evidence type="ECO:0000313" key="1">
    <source>
        <dbReference type="EMBL" id="WIM66919.1"/>
    </source>
</evidence>
<reference evidence="1 2" key="1">
    <citation type="submission" date="2023-05" db="EMBL/GenBank/DDBJ databases">
        <title>Corynebacterium suedekumii sp. nov. and Corynebacterium breve sp. nov. isolated from raw cow's milk.</title>
        <authorList>
            <person name="Baer M.K."/>
            <person name="Mehl L."/>
            <person name="Hellmuth R."/>
            <person name="Marke G."/>
            <person name="Lipski A."/>
        </authorList>
    </citation>
    <scope>NUCLEOTIDE SEQUENCE [LARGE SCALE GENOMIC DNA]</scope>
    <source>
        <strain evidence="1 2">R4</strain>
    </source>
</reference>
<dbReference type="Proteomes" id="UP001225598">
    <property type="component" value="Chromosome"/>
</dbReference>
<sequence length="133" mass="14804">MPSIQFDILIPDTPPTAAGDVYEAFQRAVAILESKNMLTQGEIAHTAGQECDDFTADQLRNVYREERGEDPAGASMHRIVVKAQNVRSYNQLAMGLSRILTPKADLPADPVALERETDFELASLYPWTVEILR</sequence>
<accession>A0ABY8VFB3</accession>
<name>A0ABY8VFB3_9CORY</name>
<gene>
    <name evidence="1" type="ORF">QP027_07195</name>
</gene>
<organism evidence="1 2">
    <name type="scientific">Corynebacterium breve</name>
    <dbReference type="NCBI Taxonomy" id="3049799"/>
    <lineage>
        <taxon>Bacteria</taxon>
        <taxon>Bacillati</taxon>
        <taxon>Actinomycetota</taxon>
        <taxon>Actinomycetes</taxon>
        <taxon>Mycobacteriales</taxon>
        <taxon>Corynebacteriaceae</taxon>
        <taxon>Corynebacterium</taxon>
    </lineage>
</organism>
<dbReference type="RefSeq" id="WP_284823650.1">
    <property type="nucleotide sequence ID" value="NZ_CP126969.1"/>
</dbReference>
<keyword evidence="2" id="KW-1185">Reference proteome</keyword>
<dbReference type="EMBL" id="CP126969">
    <property type="protein sequence ID" value="WIM66919.1"/>
    <property type="molecule type" value="Genomic_DNA"/>
</dbReference>
<proteinExistence type="predicted"/>
<protein>
    <submittedName>
        <fullName evidence="1">Uncharacterized protein</fullName>
    </submittedName>
</protein>
<evidence type="ECO:0000313" key="2">
    <source>
        <dbReference type="Proteomes" id="UP001225598"/>
    </source>
</evidence>